<keyword evidence="3" id="KW-1185">Reference proteome</keyword>
<dbReference type="RefSeq" id="WP_127086554.1">
    <property type="nucleotide sequence ID" value="NZ_RSCL01000034.1"/>
</dbReference>
<evidence type="ECO:0000313" key="2">
    <source>
        <dbReference type="EMBL" id="RUS96984.1"/>
    </source>
</evidence>
<evidence type="ECO:0000313" key="3">
    <source>
        <dbReference type="Proteomes" id="UP000271624"/>
    </source>
</evidence>
<dbReference type="OrthoDB" id="516854at2"/>
<dbReference type="AlphaFoldDB" id="A0A433USZ4"/>
<dbReference type="InterPro" id="IPR025375">
    <property type="entry name" value="DUF4365"/>
</dbReference>
<gene>
    <name evidence="2" type="ORF">DSM106972_085340</name>
</gene>
<protein>
    <recommendedName>
        <fullName evidence="1">DUF4365 domain-containing protein</fullName>
    </recommendedName>
</protein>
<name>A0A433USZ4_9CYAN</name>
<organism evidence="2 3">
    <name type="scientific">Dulcicalothrix desertica PCC 7102</name>
    <dbReference type="NCBI Taxonomy" id="232991"/>
    <lineage>
        <taxon>Bacteria</taxon>
        <taxon>Bacillati</taxon>
        <taxon>Cyanobacteriota</taxon>
        <taxon>Cyanophyceae</taxon>
        <taxon>Nostocales</taxon>
        <taxon>Calotrichaceae</taxon>
        <taxon>Dulcicalothrix</taxon>
    </lineage>
</organism>
<reference evidence="2" key="2">
    <citation type="journal article" date="2019" name="Genome Biol. Evol.">
        <title>Day and night: Metabolic profiles and evolutionary relationships of six axenic non-marine cyanobacteria.</title>
        <authorList>
            <person name="Will S.E."/>
            <person name="Henke P."/>
            <person name="Boedeker C."/>
            <person name="Huang S."/>
            <person name="Brinkmann H."/>
            <person name="Rohde M."/>
            <person name="Jarek M."/>
            <person name="Friedl T."/>
            <person name="Seufert S."/>
            <person name="Schumacher M."/>
            <person name="Overmann J."/>
            <person name="Neumann-Schaal M."/>
            <person name="Petersen J."/>
        </authorList>
    </citation>
    <scope>NUCLEOTIDE SEQUENCE [LARGE SCALE GENOMIC DNA]</scope>
    <source>
        <strain evidence="2">PCC 7102</strain>
    </source>
</reference>
<comment type="caution">
    <text evidence="2">The sequence shown here is derived from an EMBL/GenBank/DDBJ whole genome shotgun (WGS) entry which is preliminary data.</text>
</comment>
<accession>A0A433USZ4</accession>
<dbReference type="EMBL" id="RSCL01000034">
    <property type="protein sequence ID" value="RUS96984.1"/>
    <property type="molecule type" value="Genomic_DNA"/>
</dbReference>
<dbReference type="Pfam" id="PF14280">
    <property type="entry name" value="DUF4365"/>
    <property type="match status" value="1"/>
</dbReference>
<reference evidence="2" key="1">
    <citation type="submission" date="2018-12" db="EMBL/GenBank/DDBJ databases">
        <authorList>
            <person name="Will S."/>
            <person name="Neumann-Schaal M."/>
            <person name="Henke P."/>
        </authorList>
    </citation>
    <scope>NUCLEOTIDE SEQUENCE</scope>
    <source>
        <strain evidence="2">PCC 7102</strain>
    </source>
</reference>
<evidence type="ECO:0000259" key="1">
    <source>
        <dbReference type="Pfam" id="PF14280"/>
    </source>
</evidence>
<sequence>MYINQRKEQFSVAYVRAIAALAGYSFYKPEIDDDSVDLGIVGRDGTGPLSSPRLELQLKCTSRDILGSNSLKYPITIKNYKDLIKNAFVPRILIIVVVPDELSEWIQQSEEELCLRYCAYWISLRGMPETKNTNKVTIEIPRSNLFTVEALQDIIERISFRGLL</sequence>
<proteinExistence type="predicted"/>
<feature type="domain" description="DUF4365" evidence="1">
    <location>
        <begin position="8"/>
        <end position="157"/>
    </location>
</feature>
<dbReference type="Proteomes" id="UP000271624">
    <property type="component" value="Unassembled WGS sequence"/>
</dbReference>